<dbReference type="Pfam" id="PF01433">
    <property type="entry name" value="Peptidase_M1"/>
    <property type="match status" value="1"/>
</dbReference>
<dbReference type="InterPro" id="IPR012779">
    <property type="entry name" value="Peptidase_M1_pepN"/>
</dbReference>
<feature type="compositionally biased region" description="Low complexity" evidence="9">
    <location>
        <begin position="559"/>
        <end position="568"/>
    </location>
</feature>
<evidence type="ECO:0000256" key="7">
    <source>
        <dbReference type="ARBA" id="ARBA00022833"/>
    </source>
</evidence>
<evidence type="ECO:0000256" key="9">
    <source>
        <dbReference type="SAM" id="MobiDB-lite"/>
    </source>
</evidence>
<comment type="cofactor">
    <cofactor evidence="1">
        <name>Zn(2+)</name>
        <dbReference type="ChEBI" id="CHEBI:29105"/>
    </cofactor>
</comment>
<evidence type="ECO:0000256" key="4">
    <source>
        <dbReference type="ARBA" id="ARBA00022670"/>
    </source>
</evidence>
<gene>
    <name evidence="14" type="ORF">g.61408</name>
</gene>
<dbReference type="Pfam" id="PF17432">
    <property type="entry name" value="DUF3458_C"/>
    <property type="match status" value="1"/>
</dbReference>
<protein>
    <recommendedName>
        <fullName evidence="15">Aminopeptidase N</fullName>
    </recommendedName>
</protein>
<dbReference type="InterPro" id="IPR014782">
    <property type="entry name" value="Peptidase_M1_dom"/>
</dbReference>
<keyword evidence="3" id="KW-0031">Aminopeptidase</keyword>
<dbReference type="SUPFAM" id="SSF55486">
    <property type="entry name" value="Metalloproteases ('zincins'), catalytic domain"/>
    <property type="match status" value="1"/>
</dbReference>
<dbReference type="PRINTS" id="PR00756">
    <property type="entry name" value="ALADIPTASE"/>
</dbReference>
<dbReference type="Pfam" id="PF17900">
    <property type="entry name" value="Peptidase_M1_N"/>
    <property type="match status" value="1"/>
</dbReference>
<evidence type="ECO:0000259" key="13">
    <source>
        <dbReference type="Pfam" id="PF17900"/>
    </source>
</evidence>
<evidence type="ECO:0000256" key="8">
    <source>
        <dbReference type="ARBA" id="ARBA00023049"/>
    </source>
</evidence>
<dbReference type="InterPro" id="IPR024601">
    <property type="entry name" value="Peptidase_M1_pepN_C"/>
</dbReference>
<dbReference type="Gene3D" id="2.60.40.1730">
    <property type="entry name" value="tricorn interacting facor f3 domain"/>
    <property type="match status" value="1"/>
</dbReference>
<dbReference type="NCBIfam" id="TIGR02414">
    <property type="entry name" value="pepN_proteo"/>
    <property type="match status" value="1"/>
</dbReference>
<dbReference type="FunFam" id="3.30.2010.30:FF:000002">
    <property type="entry name" value="Putative aminopeptidase N"/>
    <property type="match status" value="1"/>
</dbReference>
<dbReference type="InterPro" id="IPR027268">
    <property type="entry name" value="Peptidase_M4/M1_CTD_sf"/>
</dbReference>
<comment type="similarity">
    <text evidence="2">Belongs to the peptidase M1 family.</text>
</comment>
<name>A0A1D1ZQQ0_AUXPR</name>
<dbReference type="Gene3D" id="2.60.40.1840">
    <property type="match status" value="1"/>
</dbReference>
<dbReference type="PANTHER" id="PTHR46322">
    <property type="entry name" value="PUROMYCIN-SENSITIVE AMINOPEPTIDASE"/>
    <property type="match status" value="1"/>
</dbReference>
<dbReference type="Gene3D" id="1.25.50.10">
    <property type="entry name" value="Peptidase M1, alanyl aminopeptidase, C-terminal domain"/>
    <property type="match status" value="1"/>
</dbReference>
<evidence type="ECO:0008006" key="15">
    <source>
        <dbReference type="Google" id="ProtNLM"/>
    </source>
</evidence>
<dbReference type="InterPro" id="IPR038438">
    <property type="entry name" value="PepN_Ig-like_sf"/>
</dbReference>
<evidence type="ECO:0000256" key="2">
    <source>
        <dbReference type="ARBA" id="ARBA00010136"/>
    </source>
</evidence>
<dbReference type="FunFam" id="2.60.40.1730:FF:000005">
    <property type="entry name" value="Aminopeptidase N"/>
    <property type="match status" value="1"/>
</dbReference>
<dbReference type="EMBL" id="GDKF01009302">
    <property type="protein sequence ID" value="JAT69320.1"/>
    <property type="molecule type" value="Transcribed_RNA"/>
</dbReference>
<evidence type="ECO:0000256" key="6">
    <source>
        <dbReference type="ARBA" id="ARBA00022801"/>
    </source>
</evidence>
<accession>A0A1D1ZQQ0</accession>
<sequence length="984" mass="106376">MYRLTVTRKAAQCFLGSLTLGTVPSLHLSARSVFSPAVIRPHLRPQRSLAPPLCAFSTATATPVAMAATDKPVEKFRKDYKPSPYLISTVHLDFQLNEESTLVQSKLRIVPNHAESSPVSLFLNGHADVVLESIRVNGADLEASHYAADAQGLTIKSGLPSGEWDLEIATRIKPQENTSLEGLYRSGGMFCSQCEAEGFRHITYFLDRPDVMAKYTSRIEADKAKYPVLLSNGNLVDQGDLEGGRHFTVWEDPFVKPCYLFALVAGDLAVQEDTFRTMSGKDVALRIYTDAHNTSKVAFAMQSLKRAMKWDEETFGLEYDLDLFNIVAVDDFNMGAMENKSLNLFNSRLVLATPDTATDADFGRIEGVVGHEYFHNWTGNRVTCRDWFQLTLKEGLTVYRDQEFSADLNSRGVKRVEDVARLRAAQFPEDAGPLAHAIRPDSVIKMDNFYTATVYEKGAEVVRLYEALLGRAGFRAGLDLYFARHDGGAVTCDDFRAAMADASGADLGGLEGWYARAGTPRVEVGVEHDAGAGTLTVTATQAPPVLTARGGGGDDGRAGDAQAGEQGDSPPPLLIPIRLGLLGADGAQQPLHLRSGPGPDPAGGSEAVLRLEHQRQTWVFERVPARPVPSVLRGFSAPVRLTVRGQSREDLLFLLAHDADAFNRWEAAQRLGTALVLERYGAAVADGAGDGAEARAARAAGEADAGLADALRALLADPRLDGQFKAHALALPDLAELVPEVPGADPLLLHHVREAAARALAAALRPELERAARDNSDPPGAPYEFEAGACARRALKNAALGALARLGGEGVTQDLLARFRAATNMTDEAAALAALDRIGGKVRQEALDAFYAKWKHEPLVLLKWIAMQAASNLPGNTAAVRTLMQHEAVKLSNPNTCYSLFLAFARSPVNFHAADGSGYEFMADSVLQIDQINHQVAARMVGVFNSWRNYDAERGALMTAALRRMASANGISANVYEIVTKALP</sequence>
<dbReference type="InterPro" id="IPR001930">
    <property type="entry name" value="Peptidase_M1"/>
</dbReference>
<dbReference type="GO" id="GO:0004177">
    <property type="term" value="F:aminopeptidase activity"/>
    <property type="evidence" value="ECO:0007669"/>
    <property type="project" value="UniProtKB-KW"/>
</dbReference>
<organism evidence="14">
    <name type="scientific">Auxenochlorella protothecoides</name>
    <name type="common">Green microalga</name>
    <name type="synonym">Chlorella protothecoides</name>
    <dbReference type="NCBI Taxonomy" id="3075"/>
    <lineage>
        <taxon>Eukaryota</taxon>
        <taxon>Viridiplantae</taxon>
        <taxon>Chlorophyta</taxon>
        <taxon>core chlorophytes</taxon>
        <taxon>Trebouxiophyceae</taxon>
        <taxon>Chlorellales</taxon>
        <taxon>Chlorellaceae</taxon>
        <taxon>Auxenochlorella</taxon>
    </lineage>
</organism>
<evidence type="ECO:0000256" key="1">
    <source>
        <dbReference type="ARBA" id="ARBA00001947"/>
    </source>
</evidence>
<evidence type="ECO:0000313" key="14">
    <source>
        <dbReference type="EMBL" id="JAT69320.1"/>
    </source>
</evidence>
<reference evidence="14" key="1">
    <citation type="submission" date="2015-08" db="EMBL/GenBank/DDBJ databases">
        <authorList>
            <person name="Babu N.S."/>
            <person name="Beckwith C.J."/>
            <person name="Beseler K.G."/>
            <person name="Brison A."/>
            <person name="Carone J.V."/>
            <person name="Caskin T.P."/>
            <person name="Diamond M."/>
            <person name="Durham M.E."/>
            <person name="Foxe J.M."/>
            <person name="Go M."/>
            <person name="Henderson B.A."/>
            <person name="Jones I.B."/>
            <person name="McGettigan J.A."/>
            <person name="Micheletti S.J."/>
            <person name="Nasrallah M.E."/>
            <person name="Ortiz D."/>
            <person name="Piller C.R."/>
            <person name="Privatt S.R."/>
            <person name="Schneider S.L."/>
            <person name="Sharp S."/>
            <person name="Smith T.C."/>
            <person name="Stanton J.D."/>
            <person name="Ullery H.E."/>
            <person name="Wilson R.J."/>
            <person name="Serrano M.G."/>
            <person name="Buck G."/>
            <person name="Lee V."/>
            <person name="Wang Y."/>
            <person name="Carvalho R."/>
            <person name="Voegtly L."/>
            <person name="Shi R."/>
            <person name="Duckworth R."/>
            <person name="Johnson A."/>
            <person name="Loviza R."/>
            <person name="Walstead R."/>
            <person name="Shah Z."/>
            <person name="Kiflezghi M."/>
            <person name="Wade K."/>
            <person name="Ball S.L."/>
            <person name="Bradley K.W."/>
            <person name="Asai D.J."/>
            <person name="Bowman C.A."/>
            <person name="Russell D.A."/>
            <person name="Pope W.H."/>
            <person name="Jacobs-Sera D."/>
            <person name="Hendrix R.W."/>
            <person name="Hatfull G.F."/>
        </authorList>
    </citation>
    <scope>NUCLEOTIDE SEQUENCE</scope>
</reference>
<dbReference type="Gene3D" id="1.10.390.10">
    <property type="entry name" value="Neutral Protease Domain 2"/>
    <property type="match status" value="1"/>
</dbReference>
<feature type="domain" description="Peptidase M1 membrane alanine aminopeptidase" evidence="10">
    <location>
        <begin position="299"/>
        <end position="508"/>
    </location>
</feature>
<feature type="domain" description="Peptidase M1 alanyl aminopeptidase Ig-like fold" evidence="11">
    <location>
        <begin position="569"/>
        <end position="642"/>
    </location>
</feature>
<dbReference type="AlphaFoldDB" id="A0A1D1ZQQ0"/>
<feature type="domain" description="Peptidase M1 alanyl aminopeptidase C-terminal" evidence="12">
    <location>
        <begin position="649"/>
        <end position="983"/>
    </location>
</feature>
<dbReference type="SUPFAM" id="SSF63737">
    <property type="entry name" value="Leukotriene A4 hydrolase N-terminal domain"/>
    <property type="match status" value="1"/>
</dbReference>
<evidence type="ECO:0000256" key="3">
    <source>
        <dbReference type="ARBA" id="ARBA00022438"/>
    </source>
</evidence>
<evidence type="ECO:0000256" key="5">
    <source>
        <dbReference type="ARBA" id="ARBA00022723"/>
    </source>
</evidence>
<evidence type="ECO:0000259" key="10">
    <source>
        <dbReference type="Pfam" id="PF01433"/>
    </source>
</evidence>
<dbReference type="PANTHER" id="PTHR46322:SF1">
    <property type="entry name" value="PUROMYCIN-SENSITIVE AMINOPEPTIDASE"/>
    <property type="match status" value="1"/>
</dbReference>
<evidence type="ECO:0000259" key="11">
    <source>
        <dbReference type="Pfam" id="PF11940"/>
    </source>
</evidence>
<feature type="region of interest" description="Disordered" evidence="9">
    <location>
        <begin position="544"/>
        <end position="570"/>
    </location>
</feature>
<keyword evidence="6" id="KW-0378">Hydrolase</keyword>
<evidence type="ECO:0000259" key="12">
    <source>
        <dbReference type="Pfam" id="PF17432"/>
    </source>
</evidence>
<keyword evidence="5" id="KW-0479">Metal-binding</keyword>
<dbReference type="InterPro" id="IPR035414">
    <property type="entry name" value="Peptidase_M1_pepN_Ig-like"/>
</dbReference>
<dbReference type="GO" id="GO:0008237">
    <property type="term" value="F:metallopeptidase activity"/>
    <property type="evidence" value="ECO:0007669"/>
    <property type="project" value="UniProtKB-KW"/>
</dbReference>
<dbReference type="CDD" id="cd09600">
    <property type="entry name" value="M1_APN"/>
    <property type="match status" value="1"/>
</dbReference>
<dbReference type="InterPro" id="IPR042097">
    <property type="entry name" value="Aminopeptidase_N-like_N_sf"/>
</dbReference>
<dbReference type="Pfam" id="PF11940">
    <property type="entry name" value="DUF3458"/>
    <property type="match status" value="1"/>
</dbReference>
<keyword evidence="8" id="KW-0482">Metalloprotease</keyword>
<dbReference type="GO" id="GO:0006508">
    <property type="term" value="P:proteolysis"/>
    <property type="evidence" value="ECO:0007669"/>
    <property type="project" value="UniProtKB-KW"/>
</dbReference>
<dbReference type="Gene3D" id="3.30.2010.30">
    <property type="match status" value="1"/>
</dbReference>
<keyword evidence="7" id="KW-0862">Zinc</keyword>
<dbReference type="InterPro" id="IPR045357">
    <property type="entry name" value="Aminopeptidase_N-like_N"/>
</dbReference>
<feature type="domain" description="Aminopeptidase N-like N-terminal" evidence="13">
    <location>
        <begin position="92"/>
        <end position="260"/>
    </location>
</feature>
<keyword evidence="4" id="KW-0645">Protease</keyword>
<dbReference type="GO" id="GO:0008270">
    <property type="term" value="F:zinc ion binding"/>
    <property type="evidence" value="ECO:0007669"/>
    <property type="project" value="InterPro"/>
</dbReference>
<dbReference type="InterPro" id="IPR037144">
    <property type="entry name" value="Peptidase_M1_pepN_C_sf"/>
</dbReference>
<proteinExistence type="inferred from homology"/>